<evidence type="ECO:0000313" key="1">
    <source>
        <dbReference type="EMBL" id="WGX77399.1"/>
    </source>
</evidence>
<evidence type="ECO:0000313" key="2">
    <source>
        <dbReference type="Proteomes" id="UP001239169"/>
    </source>
</evidence>
<sequence>MGTIKELNNEQKLKIKDIKDPNITKIIQLSKELDVDPIVLVKYFISKESK</sequence>
<dbReference type="Proteomes" id="UP001239169">
    <property type="component" value="Plasmid unnamed1"/>
</dbReference>
<protein>
    <submittedName>
        <fullName evidence="1">Uncharacterized protein</fullName>
    </submittedName>
</protein>
<accession>A0ABY8R758</accession>
<organism evidence="1 2">
    <name type="scientific">Paraclostridium bifermentans</name>
    <name type="common">Clostridium bifermentans</name>
    <dbReference type="NCBI Taxonomy" id="1490"/>
    <lineage>
        <taxon>Bacteria</taxon>
        <taxon>Bacillati</taxon>
        <taxon>Bacillota</taxon>
        <taxon>Clostridia</taxon>
        <taxon>Peptostreptococcales</taxon>
        <taxon>Peptostreptococcaceae</taxon>
        <taxon>Paraclostridium</taxon>
    </lineage>
</organism>
<reference evidence="1 2" key="1">
    <citation type="submission" date="2023-04" db="EMBL/GenBank/DDBJ databases">
        <title>Bacteria Genome Submission.</title>
        <authorList>
            <person name="Isaac P."/>
        </authorList>
    </citation>
    <scope>NUCLEOTIDE SEQUENCE [LARGE SCALE GENOMIC DNA]</scope>
    <source>
        <strain evidence="1 2">SampleS7P1</strain>
        <plasmid evidence="1 2">unnamed1</plasmid>
    </source>
</reference>
<proteinExistence type="predicted"/>
<keyword evidence="2" id="KW-1185">Reference proteome</keyword>
<gene>
    <name evidence="1" type="ORF">QJS64_19215</name>
</gene>
<geneLocation type="plasmid" evidence="1 2">
    <name>unnamed1</name>
</geneLocation>
<dbReference type="EMBL" id="CP124686">
    <property type="protein sequence ID" value="WGX77399.1"/>
    <property type="molecule type" value="Genomic_DNA"/>
</dbReference>
<name>A0ABY8R758_PARBF</name>
<keyword evidence="1" id="KW-0614">Plasmid</keyword>